<dbReference type="InterPro" id="IPR006050">
    <property type="entry name" value="DNA_photolyase_N"/>
</dbReference>
<keyword evidence="3 6" id="KW-0285">Flavoprotein</keyword>
<dbReference type="InterPro" id="IPR002081">
    <property type="entry name" value="Cryptochrome/DNA_photolyase_1"/>
</dbReference>
<comment type="similarity">
    <text evidence="2">Belongs to the DNA photolyase class-1 family.</text>
</comment>
<feature type="binding site" evidence="6">
    <location>
        <begin position="461"/>
        <end position="463"/>
    </location>
    <ligand>
        <name>FAD</name>
        <dbReference type="ChEBI" id="CHEBI:57692"/>
    </ligand>
</feature>
<feature type="binding site" evidence="6">
    <location>
        <begin position="362"/>
        <end position="369"/>
    </location>
    <ligand>
        <name>FAD</name>
        <dbReference type="ChEBI" id="CHEBI:57692"/>
    </ligand>
</feature>
<keyword evidence="10" id="KW-0456">Lyase</keyword>
<dbReference type="GO" id="GO:0009416">
    <property type="term" value="P:response to light stimulus"/>
    <property type="evidence" value="ECO:0007669"/>
    <property type="project" value="TreeGrafter"/>
</dbReference>
<evidence type="ECO:0000313" key="10">
    <source>
        <dbReference type="EMBL" id="PWK11179.1"/>
    </source>
</evidence>
<dbReference type="Gene3D" id="3.40.50.620">
    <property type="entry name" value="HUPs"/>
    <property type="match status" value="1"/>
</dbReference>
<protein>
    <submittedName>
        <fullName evidence="10">Deoxyribodipyrimidine photo-lyase type I</fullName>
    </submittedName>
</protein>
<name>A0A2V2A035_PSYIM</name>
<dbReference type="PROSITE" id="PS51645">
    <property type="entry name" value="PHR_CRY_ALPHA_BETA"/>
    <property type="match status" value="1"/>
</dbReference>
<evidence type="ECO:0000256" key="3">
    <source>
        <dbReference type="ARBA" id="ARBA00022630"/>
    </source>
</evidence>
<dbReference type="GeneID" id="60255510"/>
<feature type="binding site" evidence="6">
    <location>
        <begin position="302"/>
        <end position="306"/>
    </location>
    <ligand>
        <name>FAD</name>
        <dbReference type="ChEBI" id="CHEBI:57692"/>
    </ligand>
</feature>
<dbReference type="Proteomes" id="UP000245655">
    <property type="component" value="Unassembled WGS sequence"/>
</dbReference>
<dbReference type="InterPro" id="IPR018394">
    <property type="entry name" value="DNA_photolyase_1_CS_C"/>
</dbReference>
<feature type="site" description="Electron transfer via tryptophanyl radical" evidence="7">
    <location>
        <position position="471"/>
    </location>
</feature>
<organism evidence="10 11">
    <name type="scientific">Psychrobacter immobilis</name>
    <dbReference type="NCBI Taxonomy" id="498"/>
    <lineage>
        <taxon>Bacteria</taxon>
        <taxon>Pseudomonadati</taxon>
        <taxon>Pseudomonadota</taxon>
        <taxon>Gammaproteobacteria</taxon>
        <taxon>Moraxellales</taxon>
        <taxon>Moraxellaceae</taxon>
        <taxon>Psychrobacter</taxon>
    </lineage>
</organism>
<keyword evidence="11" id="KW-1185">Reference proteome</keyword>
<feature type="site" description="Electron transfer via tryptophanyl radical" evidence="7">
    <location>
        <position position="395"/>
    </location>
</feature>
<dbReference type="InterPro" id="IPR036155">
    <property type="entry name" value="Crypto/Photolyase_N_sf"/>
</dbReference>
<keyword evidence="5" id="KW-0157">Chromophore</keyword>
<evidence type="ECO:0000256" key="5">
    <source>
        <dbReference type="ARBA" id="ARBA00022991"/>
    </source>
</evidence>
<evidence type="ECO:0000259" key="9">
    <source>
        <dbReference type="PROSITE" id="PS51645"/>
    </source>
</evidence>
<evidence type="ECO:0000256" key="8">
    <source>
        <dbReference type="SAM" id="MobiDB-lite"/>
    </source>
</evidence>
<dbReference type="PANTHER" id="PTHR11455">
    <property type="entry name" value="CRYPTOCHROME"/>
    <property type="match status" value="1"/>
</dbReference>
<evidence type="ECO:0000256" key="2">
    <source>
        <dbReference type="ARBA" id="ARBA00005862"/>
    </source>
</evidence>
<dbReference type="RefSeq" id="WP_109591503.1">
    <property type="nucleotide sequence ID" value="NZ_CAJGZY010000011.1"/>
</dbReference>
<keyword evidence="4 6" id="KW-0274">FAD</keyword>
<evidence type="ECO:0000256" key="1">
    <source>
        <dbReference type="ARBA" id="ARBA00001932"/>
    </source>
</evidence>
<proteinExistence type="inferred from homology"/>
<comment type="cofactor">
    <cofactor evidence="6">
        <name>FAD</name>
        <dbReference type="ChEBI" id="CHEBI:57692"/>
    </cofactor>
    <text evidence="6">Binds 1 FAD per subunit.</text>
</comment>
<dbReference type="Pfam" id="PF03441">
    <property type="entry name" value="FAD_binding_7"/>
    <property type="match status" value="1"/>
</dbReference>
<feature type="region of interest" description="Disordered" evidence="8">
    <location>
        <begin position="1"/>
        <end position="25"/>
    </location>
</feature>
<comment type="cofactor">
    <cofactor evidence="1">
        <name>(6R)-5,10-methylene-5,6,7,8-tetrahydrofolate</name>
        <dbReference type="ChEBI" id="CHEBI:15636"/>
    </cofactor>
</comment>
<accession>A0A2V2A035</accession>
<dbReference type="Pfam" id="PF00875">
    <property type="entry name" value="DNA_photolyase"/>
    <property type="match status" value="1"/>
</dbReference>
<feature type="site" description="Electron transfer via tryptophanyl radical" evidence="7">
    <location>
        <position position="448"/>
    </location>
</feature>
<dbReference type="PROSITE" id="PS00394">
    <property type="entry name" value="DNA_PHOTOLYASES_1_1"/>
    <property type="match status" value="1"/>
</dbReference>
<dbReference type="InterPro" id="IPR036134">
    <property type="entry name" value="Crypto/Photolyase_FAD-like_sf"/>
</dbReference>
<feature type="binding site" evidence="6">
    <location>
        <position position="290"/>
    </location>
    <ligand>
        <name>FAD</name>
        <dbReference type="ChEBI" id="CHEBI:57692"/>
    </ligand>
</feature>
<dbReference type="GO" id="GO:0003904">
    <property type="term" value="F:deoxyribodipyrimidine photo-lyase activity"/>
    <property type="evidence" value="ECO:0007669"/>
    <property type="project" value="TreeGrafter"/>
</dbReference>
<reference evidence="10 11" key="1">
    <citation type="submission" date="2018-05" db="EMBL/GenBank/DDBJ databases">
        <title>Genomic Encyclopedia of Type Strains, Phase IV (KMG-IV): sequencing the most valuable type-strain genomes for metagenomic binning, comparative biology and taxonomic classification.</title>
        <authorList>
            <person name="Goeker M."/>
        </authorList>
    </citation>
    <scope>NUCLEOTIDE SEQUENCE [LARGE SCALE GENOMIC DNA]</scope>
    <source>
        <strain evidence="10 11">DSM 7229</strain>
    </source>
</reference>
<dbReference type="EMBL" id="QGGM01000009">
    <property type="protein sequence ID" value="PWK11179.1"/>
    <property type="molecule type" value="Genomic_DNA"/>
</dbReference>
<dbReference type="Gene3D" id="1.10.579.10">
    <property type="entry name" value="DNA Cyclobutane Dipyrimidine Photolyase, subunit A, domain 3"/>
    <property type="match status" value="1"/>
</dbReference>
<dbReference type="InterPro" id="IPR014729">
    <property type="entry name" value="Rossmann-like_a/b/a_fold"/>
</dbReference>
<evidence type="ECO:0000256" key="7">
    <source>
        <dbReference type="PIRSR" id="PIRSR602081-2"/>
    </source>
</evidence>
<dbReference type="GO" id="GO:0071949">
    <property type="term" value="F:FAD binding"/>
    <property type="evidence" value="ECO:0007669"/>
    <property type="project" value="TreeGrafter"/>
</dbReference>
<evidence type="ECO:0000256" key="6">
    <source>
        <dbReference type="PIRSR" id="PIRSR602081-1"/>
    </source>
</evidence>
<dbReference type="GO" id="GO:0003677">
    <property type="term" value="F:DNA binding"/>
    <property type="evidence" value="ECO:0007669"/>
    <property type="project" value="TreeGrafter"/>
</dbReference>
<dbReference type="AlphaFoldDB" id="A0A2V2A035"/>
<feature type="compositionally biased region" description="Low complexity" evidence="8">
    <location>
        <begin position="1"/>
        <end position="18"/>
    </location>
</feature>
<feature type="binding site" evidence="6">
    <location>
        <position position="359"/>
    </location>
    <ligand>
        <name>FAD</name>
        <dbReference type="ChEBI" id="CHEBI:57692"/>
    </ligand>
</feature>
<sequence>MSKTAAETSHSTDSTETSNVNNSDDAISVNPPHYLMWFRRDLRVHDNTALAALCEQANADNASVSAVYFVTPEQWQAHDMSLTQLDHIARTLPILAKSLQTQLNIHLTVQLCPSFTDCVEAMLDICSANQISTVMANHEYEGNEIKRDEQLTKQLANNDIEFIRWHDQCILPPQTITTNDDSMYQVFTPFYKKWRHTLDIGTMQMHEASAINGNTKVKLEVSNASATIEDIERVSKKVVEDYQKALQNTGLLEHIDIDVQLEHARAAYPAGGDAACQRLEDFIAEDIDNYDVSRDVPSLNATSQLSAYLTIGAISPRLCYLQATLQLSKALRELHGNDGDTLDSGDNFDNTDNNDINRWISELAWRDFYRHVLDYKPELIRHQAYKHETDSKINWSYNQNDFEAWCVGKTGVPLVDAAMRCLNATGFMHNRLRMVTAMFLTKDLLIDWRLGERYFMQQLIDGDFASNNGGWQWSASTGTDSAPYFRIMNPFSQAKTHDTDGEFIKTWLPELKAIPTTILHSEDKMRQTLAKGGKFADIDYPLPMVEHKAARQLAIAEFKK</sequence>
<dbReference type="GO" id="GO:0006139">
    <property type="term" value="P:nucleobase-containing compound metabolic process"/>
    <property type="evidence" value="ECO:0007669"/>
    <property type="project" value="UniProtKB-ARBA"/>
</dbReference>
<feature type="domain" description="Photolyase/cryptochrome alpha/beta" evidence="9">
    <location>
        <begin position="32"/>
        <end position="170"/>
    </location>
</feature>
<evidence type="ECO:0000256" key="4">
    <source>
        <dbReference type="ARBA" id="ARBA00022827"/>
    </source>
</evidence>
<dbReference type="InterPro" id="IPR005101">
    <property type="entry name" value="Cryptochr/Photolyase_FAD-bd"/>
</dbReference>
<dbReference type="SUPFAM" id="SSF52425">
    <property type="entry name" value="Cryptochrome/photolyase, N-terminal domain"/>
    <property type="match status" value="1"/>
</dbReference>
<dbReference type="Gene3D" id="1.25.40.80">
    <property type="match status" value="1"/>
</dbReference>
<dbReference type="PANTHER" id="PTHR11455:SF9">
    <property type="entry name" value="CRYPTOCHROME CIRCADIAN CLOCK 5 ISOFORM X1"/>
    <property type="match status" value="1"/>
</dbReference>
<evidence type="ECO:0000313" key="11">
    <source>
        <dbReference type="Proteomes" id="UP000245655"/>
    </source>
</evidence>
<dbReference type="SUPFAM" id="SSF48173">
    <property type="entry name" value="Cryptochrome/photolyase FAD-binding domain"/>
    <property type="match status" value="1"/>
</dbReference>
<comment type="caution">
    <text evidence="10">The sequence shown here is derived from an EMBL/GenBank/DDBJ whole genome shotgun (WGS) entry which is preliminary data.</text>
</comment>
<dbReference type="GO" id="GO:0006950">
    <property type="term" value="P:response to stress"/>
    <property type="evidence" value="ECO:0007669"/>
    <property type="project" value="UniProtKB-ARBA"/>
</dbReference>
<gene>
    <name evidence="10" type="ORF">C8D84_10999</name>
</gene>